<dbReference type="KEGG" id="clz:BIU88_05715"/>
<evidence type="ECO:0008006" key="4">
    <source>
        <dbReference type="Google" id="ProtNLM"/>
    </source>
</evidence>
<dbReference type="Gene3D" id="3.30.110.170">
    <property type="entry name" value="Protein of unknown function (DUF541), domain 1"/>
    <property type="match status" value="1"/>
</dbReference>
<dbReference type="PANTHER" id="PTHR34387:SF2">
    <property type="entry name" value="SLR1258 PROTEIN"/>
    <property type="match status" value="1"/>
</dbReference>
<evidence type="ECO:0000256" key="1">
    <source>
        <dbReference type="SAM" id="Phobius"/>
    </source>
</evidence>
<keyword evidence="1" id="KW-1133">Transmembrane helix</keyword>
<proteinExistence type="predicted"/>
<dbReference type="PANTHER" id="PTHR34387">
    <property type="entry name" value="SLR1258 PROTEIN"/>
    <property type="match status" value="1"/>
</dbReference>
<dbReference type="InterPro" id="IPR016907">
    <property type="entry name" value="UCP029033"/>
</dbReference>
<protein>
    <recommendedName>
        <fullName evidence="4">SIMPL domain-containing protein</fullName>
    </recommendedName>
</protein>
<organism evidence="2 3">
    <name type="scientific">Chlorobaculum limnaeum</name>
    <dbReference type="NCBI Taxonomy" id="274537"/>
    <lineage>
        <taxon>Bacteria</taxon>
        <taxon>Pseudomonadati</taxon>
        <taxon>Chlorobiota</taxon>
        <taxon>Chlorobiia</taxon>
        <taxon>Chlorobiales</taxon>
        <taxon>Chlorobiaceae</taxon>
        <taxon>Chlorobaculum</taxon>
    </lineage>
</organism>
<feature type="transmembrane region" description="Helical" evidence="1">
    <location>
        <begin position="14"/>
        <end position="34"/>
    </location>
</feature>
<dbReference type="PIRSF" id="PIRSF029033">
    <property type="entry name" value="UCP029033"/>
    <property type="match status" value="1"/>
</dbReference>
<reference evidence="2" key="1">
    <citation type="submission" date="2016-09" db="EMBL/GenBank/DDBJ databases">
        <title>Genome sequence of Chlorobaculum limnaeum.</title>
        <authorList>
            <person name="Liu Z."/>
            <person name="Tank M."/>
            <person name="Bryant D.A."/>
        </authorList>
    </citation>
    <scope>NUCLEOTIDE SEQUENCE [LARGE SCALE GENOMIC DNA]</scope>
    <source>
        <strain evidence="2">DSM 1677</strain>
    </source>
</reference>
<dbReference type="AlphaFoldDB" id="A0A1D8D7S3"/>
<dbReference type="GO" id="GO:0006974">
    <property type="term" value="P:DNA damage response"/>
    <property type="evidence" value="ECO:0007669"/>
    <property type="project" value="TreeGrafter"/>
</dbReference>
<dbReference type="OrthoDB" id="9806540at2"/>
<dbReference type="Pfam" id="PF04402">
    <property type="entry name" value="SIMPL"/>
    <property type="match status" value="1"/>
</dbReference>
<dbReference type="Gene3D" id="3.30.70.2970">
    <property type="entry name" value="Protein of unknown function (DUF541), domain 2"/>
    <property type="match status" value="1"/>
</dbReference>
<evidence type="ECO:0000313" key="2">
    <source>
        <dbReference type="EMBL" id="AOS83689.1"/>
    </source>
</evidence>
<accession>A0A1D8D7S3</accession>
<keyword evidence="1" id="KW-0472">Membrane</keyword>
<dbReference type="InterPro" id="IPR007497">
    <property type="entry name" value="SIMPL/DUF541"/>
</dbReference>
<dbReference type="EMBL" id="CP017305">
    <property type="protein sequence ID" value="AOS83689.1"/>
    <property type="molecule type" value="Genomic_DNA"/>
</dbReference>
<sequence>MSADGSNGNMSRSVVVFGALVAIGLILGAFVLGYQARNIGSGRSSIVVKGLAEKPVKADNAEWQVTAKAFGQTFPETLQKLRQEKAALDGFIGRYGFGKSTLDEKAETVEPNFVTRQEGDNMITVQEGFVGRQTVVVTTGALDKIIAASKGVMDYKASGHELEYQEPRYLVSNLEDIKMSLISAATENAKKRAEEFMKHSDARLGAMRSASQGAFYILPNTADARTDDYGGTYDKSTIDKIARVVVTVEFRLE</sequence>
<keyword evidence="3" id="KW-1185">Reference proteome</keyword>
<evidence type="ECO:0000313" key="3">
    <source>
        <dbReference type="Proteomes" id="UP000095185"/>
    </source>
</evidence>
<name>A0A1D8D7S3_CHLLM</name>
<gene>
    <name evidence="2" type="ORF">BIU88_05715</name>
</gene>
<dbReference type="InterPro" id="IPR052022">
    <property type="entry name" value="26kDa_periplasmic_antigen"/>
</dbReference>
<keyword evidence="1" id="KW-0812">Transmembrane</keyword>
<dbReference type="Proteomes" id="UP000095185">
    <property type="component" value="Chromosome"/>
</dbReference>